<organism evidence="1">
    <name type="scientific">Rhizophora mucronata</name>
    <name type="common">Asiatic mangrove</name>
    <dbReference type="NCBI Taxonomy" id="61149"/>
    <lineage>
        <taxon>Eukaryota</taxon>
        <taxon>Viridiplantae</taxon>
        <taxon>Streptophyta</taxon>
        <taxon>Embryophyta</taxon>
        <taxon>Tracheophyta</taxon>
        <taxon>Spermatophyta</taxon>
        <taxon>Magnoliopsida</taxon>
        <taxon>eudicotyledons</taxon>
        <taxon>Gunneridae</taxon>
        <taxon>Pentapetalae</taxon>
        <taxon>rosids</taxon>
        <taxon>fabids</taxon>
        <taxon>Malpighiales</taxon>
        <taxon>Rhizophoraceae</taxon>
        <taxon>Rhizophora</taxon>
    </lineage>
</organism>
<proteinExistence type="predicted"/>
<name>A0A2P2N357_RHIMU</name>
<evidence type="ECO:0000313" key="1">
    <source>
        <dbReference type="EMBL" id="MBX36901.1"/>
    </source>
</evidence>
<reference evidence="1" key="1">
    <citation type="submission" date="2018-02" db="EMBL/GenBank/DDBJ databases">
        <title>Rhizophora mucronata_Transcriptome.</title>
        <authorList>
            <person name="Meera S.P."/>
            <person name="Sreeshan A."/>
            <person name="Augustine A."/>
        </authorList>
    </citation>
    <scope>NUCLEOTIDE SEQUENCE</scope>
    <source>
        <tissue evidence="1">Leaf</tissue>
    </source>
</reference>
<protein>
    <submittedName>
        <fullName evidence="1">Uncharacterized protein</fullName>
    </submittedName>
</protein>
<dbReference type="AlphaFoldDB" id="A0A2P2N357"/>
<dbReference type="EMBL" id="GGEC01056417">
    <property type="protein sequence ID" value="MBX36901.1"/>
    <property type="molecule type" value="Transcribed_RNA"/>
</dbReference>
<sequence>MCLQLHRQNHMGYVGLLILVMGKFNPSPIPPLNLLSGCQLEYKFQSNI</sequence>
<accession>A0A2P2N357</accession>